<dbReference type="InterPro" id="IPR014775">
    <property type="entry name" value="L27_C"/>
</dbReference>
<evidence type="ECO:0000313" key="2">
    <source>
        <dbReference type="EMBL" id="BES88568.1"/>
    </source>
</evidence>
<dbReference type="SMART" id="SM00569">
    <property type="entry name" value="L27"/>
    <property type="match status" value="2"/>
</dbReference>
<dbReference type="Gene3D" id="1.10.287.650">
    <property type="entry name" value="L27 domain"/>
    <property type="match status" value="1"/>
</dbReference>
<accession>A0ABN7A9B5</accession>
<name>A0ABN7A9B5_9HEMI</name>
<feature type="domain" description="L27" evidence="1">
    <location>
        <begin position="77"/>
        <end position="133"/>
    </location>
</feature>
<protein>
    <submittedName>
        <fullName evidence="2">GuKc</fullName>
    </submittedName>
</protein>
<keyword evidence="3" id="KW-1185">Reference proteome</keyword>
<dbReference type="Proteomes" id="UP001307889">
    <property type="component" value="Chromosome 1"/>
</dbReference>
<reference evidence="2 3" key="1">
    <citation type="submission" date="2023-09" db="EMBL/GenBank/DDBJ databases">
        <title>Nesidiocoris tenuis whole genome shotgun sequence.</title>
        <authorList>
            <person name="Shibata T."/>
            <person name="Shimoda M."/>
            <person name="Kobayashi T."/>
            <person name="Uehara T."/>
        </authorList>
    </citation>
    <scope>NUCLEOTIDE SEQUENCE [LARGE SCALE GENOMIC DNA]</scope>
    <source>
        <strain evidence="2 3">Japan</strain>
    </source>
</reference>
<evidence type="ECO:0000313" key="3">
    <source>
        <dbReference type="Proteomes" id="UP001307889"/>
    </source>
</evidence>
<dbReference type="PROSITE" id="PS51022">
    <property type="entry name" value="L27"/>
    <property type="match status" value="2"/>
</dbReference>
<dbReference type="InterPro" id="IPR004172">
    <property type="entry name" value="L27_dom"/>
</dbReference>
<evidence type="ECO:0000259" key="1">
    <source>
        <dbReference type="PROSITE" id="PS51022"/>
    </source>
</evidence>
<gene>
    <name evidence="2" type="ORF">NTJ_01374</name>
</gene>
<dbReference type="InterPro" id="IPR050716">
    <property type="entry name" value="MAGUK"/>
</dbReference>
<dbReference type="SUPFAM" id="SSF101288">
    <property type="entry name" value="L27 domain"/>
    <property type="match status" value="1"/>
</dbReference>
<proteinExistence type="predicted"/>
<dbReference type="PANTHER" id="PTHR23122">
    <property type="entry name" value="MEMBRANE-ASSOCIATED GUANYLATE KINASE MAGUK"/>
    <property type="match status" value="1"/>
</dbReference>
<dbReference type="Pfam" id="PF02828">
    <property type="entry name" value="L27"/>
    <property type="match status" value="1"/>
</dbReference>
<dbReference type="InterPro" id="IPR036892">
    <property type="entry name" value="L27_dom_sf"/>
</dbReference>
<organism evidence="2 3">
    <name type="scientific">Nesidiocoris tenuis</name>
    <dbReference type="NCBI Taxonomy" id="355587"/>
    <lineage>
        <taxon>Eukaryota</taxon>
        <taxon>Metazoa</taxon>
        <taxon>Ecdysozoa</taxon>
        <taxon>Arthropoda</taxon>
        <taxon>Hexapoda</taxon>
        <taxon>Insecta</taxon>
        <taxon>Pterygota</taxon>
        <taxon>Neoptera</taxon>
        <taxon>Paraneoptera</taxon>
        <taxon>Hemiptera</taxon>
        <taxon>Heteroptera</taxon>
        <taxon>Panheteroptera</taxon>
        <taxon>Cimicomorpha</taxon>
        <taxon>Miridae</taxon>
        <taxon>Dicyphina</taxon>
        <taxon>Nesidiocoris</taxon>
    </lineage>
</organism>
<dbReference type="EMBL" id="AP028909">
    <property type="protein sequence ID" value="BES88568.1"/>
    <property type="molecule type" value="Genomic_DNA"/>
</dbReference>
<feature type="domain" description="L27" evidence="1">
    <location>
        <begin position="19"/>
        <end position="74"/>
    </location>
</feature>
<sequence length="187" mass="20596">MSVKCFGCILGPAGGFRSTTEAMDHIKENIYELEKRTGAKDTDILFLKSLIDDPLVRSIVNAQDSLEKKNKSKHEDLKPVDTETAKLAKDVTTACRLSSNLNARELAALLSKPHVKALLTTHDTVAVSHKNKGSVWESTGSQLPLVEEEHTEAMATQAIRVVGLRKTPKEPLVSAINYLYFYPNSCT</sequence>